<comment type="caution">
    <text evidence="1">The sequence shown here is derived from an EMBL/GenBank/DDBJ whole genome shotgun (WGS) entry which is preliminary data.</text>
</comment>
<dbReference type="PROSITE" id="PS51257">
    <property type="entry name" value="PROKAR_LIPOPROTEIN"/>
    <property type="match status" value="1"/>
</dbReference>
<gene>
    <name evidence="1" type="ORF">CRENBAI_019882</name>
</gene>
<evidence type="ECO:0000313" key="1">
    <source>
        <dbReference type="EMBL" id="KAK5604299.1"/>
    </source>
</evidence>
<dbReference type="Proteomes" id="UP001311232">
    <property type="component" value="Unassembled WGS sequence"/>
</dbReference>
<keyword evidence="2" id="KW-1185">Reference proteome</keyword>
<name>A0AAV9R7A6_9TELE</name>
<proteinExistence type="predicted"/>
<dbReference type="EMBL" id="JAHHUM010002356">
    <property type="protein sequence ID" value="KAK5604299.1"/>
    <property type="molecule type" value="Genomic_DNA"/>
</dbReference>
<evidence type="ECO:0000313" key="2">
    <source>
        <dbReference type="Proteomes" id="UP001311232"/>
    </source>
</evidence>
<accession>A0AAV9R7A6</accession>
<protein>
    <submittedName>
        <fullName evidence="1">Uncharacterized protein</fullName>
    </submittedName>
</protein>
<organism evidence="1 2">
    <name type="scientific">Crenichthys baileyi</name>
    <name type="common">White River springfish</name>
    <dbReference type="NCBI Taxonomy" id="28760"/>
    <lineage>
        <taxon>Eukaryota</taxon>
        <taxon>Metazoa</taxon>
        <taxon>Chordata</taxon>
        <taxon>Craniata</taxon>
        <taxon>Vertebrata</taxon>
        <taxon>Euteleostomi</taxon>
        <taxon>Actinopterygii</taxon>
        <taxon>Neopterygii</taxon>
        <taxon>Teleostei</taxon>
        <taxon>Neoteleostei</taxon>
        <taxon>Acanthomorphata</taxon>
        <taxon>Ovalentaria</taxon>
        <taxon>Atherinomorphae</taxon>
        <taxon>Cyprinodontiformes</taxon>
        <taxon>Goodeidae</taxon>
        <taxon>Crenichthys</taxon>
    </lineage>
</organism>
<dbReference type="AlphaFoldDB" id="A0AAV9R7A6"/>
<sequence>MARSSANFRMTSSGCVFMACLSPQRLKDYKQRLADLSEAIEKAIKHLYFTSLDSLKKDVGKLLRSRDLVSGFRNKLVDSCQLENGRRH</sequence>
<reference evidence="1 2" key="1">
    <citation type="submission" date="2021-06" db="EMBL/GenBank/DDBJ databases">
        <authorList>
            <person name="Palmer J.M."/>
        </authorList>
    </citation>
    <scope>NUCLEOTIDE SEQUENCE [LARGE SCALE GENOMIC DNA]</scope>
    <source>
        <strain evidence="1 2">MEX-2019</strain>
        <tissue evidence="1">Muscle</tissue>
    </source>
</reference>